<dbReference type="PANTHER" id="PTHR35402">
    <property type="entry name" value="INTEGRAL MEMBRANE PROTEIN-RELATED"/>
    <property type="match status" value="1"/>
</dbReference>
<keyword evidence="2" id="KW-0969">Cilium</keyword>
<dbReference type="STRING" id="593750.Metfor_1514"/>
<dbReference type="AlphaFoldDB" id="L0HCT6"/>
<keyword evidence="2" id="KW-0282">Flagellum</keyword>
<reference evidence="3" key="1">
    <citation type="submission" date="2011-12" db="EMBL/GenBank/DDBJ databases">
        <title>Complete sequence of Methanoregula formicicum SMSP.</title>
        <authorList>
            <person name="Lucas S."/>
            <person name="Han J."/>
            <person name="Lapidus A."/>
            <person name="Cheng J.-F."/>
            <person name="Goodwin L."/>
            <person name="Pitluck S."/>
            <person name="Peters L."/>
            <person name="Ovchinnikova G."/>
            <person name="Teshima H."/>
            <person name="Detter J.C."/>
            <person name="Han C."/>
            <person name="Tapia R."/>
            <person name="Land M."/>
            <person name="Hauser L."/>
            <person name="Kyrpides N."/>
            <person name="Ivanova N."/>
            <person name="Pagani I."/>
            <person name="Imachi H."/>
            <person name="Tamaki H."/>
            <person name="Sekiguchi Y."/>
            <person name="Kamagata Y."/>
            <person name="Cadillo-Quiroz H."/>
            <person name="Zinder S."/>
            <person name="Liu W.-T."/>
            <person name="Woyke T."/>
        </authorList>
    </citation>
    <scope>NUCLEOTIDE SEQUENCE [LARGE SCALE GENOMIC DNA]</scope>
    <source>
        <strain evidence="3">DSM 22288 / NBRC 105244 / SMSP</strain>
    </source>
</reference>
<keyword evidence="1" id="KW-1133">Transmembrane helix</keyword>
<dbReference type="eggNOG" id="arCOG01809">
    <property type="taxonomic scope" value="Archaea"/>
</dbReference>
<dbReference type="InterPro" id="IPR056569">
    <property type="entry name" value="ArlJ-like"/>
</dbReference>
<keyword evidence="1" id="KW-0472">Membrane</keyword>
<protein>
    <submittedName>
        <fullName evidence="2">Archaeal flagella assembly protein J</fullName>
    </submittedName>
</protein>
<dbReference type="PANTHER" id="PTHR35402:SF2">
    <property type="entry name" value="FLAGELLA ACCESSORY PROTEIN J"/>
    <property type="match status" value="1"/>
</dbReference>
<proteinExistence type="predicted"/>
<dbReference type="KEGG" id="mfo:Metfor_1514"/>
<evidence type="ECO:0000313" key="3">
    <source>
        <dbReference type="Proteomes" id="UP000010824"/>
    </source>
</evidence>
<keyword evidence="2" id="KW-0966">Cell projection</keyword>
<feature type="transmembrane region" description="Helical" evidence="1">
    <location>
        <begin position="259"/>
        <end position="278"/>
    </location>
</feature>
<evidence type="ECO:0000313" key="2">
    <source>
        <dbReference type="EMBL" id="AGB02547.1"/>
    </source>
</evidence>
<reference evidence="2 3" key="2">
    <citation type="journal article" date="2014" name="Genome Announc.">
        <title>Complete Genome Sequence of Methanoregula formicica SMSPT, a Mesophilic Hydrogenotrophic Methanogen Isolated from a Methanogenic Upflow Anaerobic Sludge Blanket Reactor.</title>
        <authorList>
            <person name="Yamamoto K."/>
            <person name="Tamaki H."/>
            <person name="Cadillo-Quiroz H."/>
            <person name="Imachi H."/>
            <person name="Kyrpides N."/>
            <person name="Woyke T."/>
            <person name="Goodwin L."/>
            <person name="Zinder S.H."/>
            <person name="Kamagata Y."/>
            <person name="Liu W.T."/>
        </authorList>
    </citation>
    <scope>NUCLEOTIDE SEQUENCE [LARGE SCALE GENOMIC DNA]</scope>
    <source>
        <strain evidence="3">DSM 22288 / NBRC 105244 / SMSP</strain>
    </source>
</reference>
<name>L0HCT6_METFS</name>
<feature type="transmembrane region" description="Helical" evidence="1">
    <location>
        <begin position="470"/>
        <end position="488"/>
    </location>
</feature>
<evidence type="ECO:0000256" key="1">
    <source>
        <dbReference type="SAM" id="Phobius"/>
    </source>
</evidence>
<dbReference type="NCBIfam" id="NF004703">
    <property type="entry name" value="PRK06041.1-1"/>
    <property type="match status" value="1"/>
</dbReference>
<dbReference type="InParanoid" id="L0HCT6"/>
<dbReference type="Proteomes" id="UP000010824">
    <property type="component" value="Chromosome"/>
</dbReference>
<gene>
    <name evidence="2" type="ordered locus">Metfor_1514</name>
</gene>
<feature type="transmembrane region" description="Helical" evidence="1">
    <location>
        <begin position="401"/>
        <end position="423"/>
    </location>
</feature>
<feature type="transmembrane region" description="Helical" evidence="1">
    <location>
        <begin position="235"/>
        <end position="253"/>
    </location>
</feature>
<feature type="transmembrane region" description="Helical" evidence="1">
    <location>
        <begin position="500"/>
        <end position="526"/>
    </location>
</feature>
<feature type="transmembrane region" description="Helical" evidence="1">
    <location>
        <begin position="160"/>
        <end position="182"/>
    </location>
</feature>
<sequence length="546" mass="58763">MAEPDAGLNPDDVKGGKQVPFANAIEGIKERVSQITEDKKMSADLLFMNTYMASLALADASRPEIFTFAANRKEYISAKYIAKVDMFVKKWSYSYAEALSIQAERIKNPMLQSMLNRYANAIESGVPDDDFLKNELSTVRSVYRSQVEAGLEMVQKWGDAYIAMLLSGTVICVTLMISIAIYNPTGLETTLYTGYGIILAIGVGGNFLMYTSVPDDPKAHGLTVHQSKEQQTIHAMERIIIPIAIVAVILLSLVGASAAMIYILIGILLAPLGIIGYIDDSNITMRDNDFSTFVRSLGAVMGGQGTTAVHALNTIDKKSLTALEPLVNSVYSKMNLGLDDKQIWDKFIGESGSNLIYKYLNIYLDTITLGGPPDSIGSIVGASMLEQTLLREKKDMHARSFLILLIAMHAAMAGIFVALYRIMVVLTGSVGSMMEKFAQEQAAAGGTASSSLSSSMGGLSMFTNFPEAEMGAFVVISLTIITLSNIFAARFVGGGDRYMFYFYGAIFCTITGLVLLVGPIFVGMFFSPEGLAAMASAGAASGTTGI</sequence>
<keyword evidence="3" id="KW-1185">Reference proteome</keyword>
<organism evidence="2 3">
    <name type="scientific">Methanoregula formicica (strain DSM 22288 / NBRC 105244 / SMSP)</name>
    <dbReference type="NCBI Taxonomy" id="593750"/>
    <lineage>
        <taxon>Archaea</taxon>
        <taxon>Methanobacteriati</taxon>
        <taxon>Methanobacteriota</taxon>
        <taxon>Stenosarchaea group</taxon>
        <taxon>Methanomicrobia</taxon>
        <taxon>Methanomicrobiales</taxon>
        <taxon>Methanoregulaceae</taxon>
        <taxon>Methanoregula</taxon>
    </lineage>
</organism>
<feature type="transmembrane region" description="Helical" evidence="1">
    <location>
        <begin position="194"/>
        <end position="214"/>
    </location>
</feature>
<keyword evidence="1" id="KW-0812">Transmembrane</keyword>
<dbReference type="EMBL" id="CP003167">
    <property type="protein sequence ID" value="AGB02547.1"/>
    <property type="molecule type" value="Genomic_DNA"/>
</dbReference>
<dbReference type="GeneID" id="14307903"/>
<dbReference type="RefSeq" id="WP_015285510.1">
    <property type="nucleotide sequence ID" value="NC_019943.1"/>
</dbReference>
<accession>L0HCT6</accession>
<dbReference type="OrthoDB" id="141855at2157"/>
<dbReference type="HOGENOM" id="CLU_036985_0_0_2"/>
<dbReference type="FunCoup" id="L0HCT6">
    <property type="interactions" value="5"/>
</dbReference>